<reference evidence="1 2" key="1">
    <citation type="submission" date="2021-04" db="EMBL/GenBank/DDBJ databases">
        <title>Whole genome sequence of Jiella sp. KSK16Y-1.</title>
        <authorList>
            <person name="Tuo L."/>
        </authorList>
    </citation>
    <scope>NUCLEOTIDE SEQUENCE [LARGE SCALE GENOMIC DNA]</scope>
    <source>
        <strain evidence="1 2">KSK16Y-1</strain>
    </source>
</reference>
<evidence type="ECO:0000313" key="1">
    <source>
        <dbReference type="EMBL" id="MBP0614372.1"/>
    </source>
</evidence>
<name>A0ABS4BC87_9HYPH</name>
<gene>
    <name evidence="1" type="ORF">J6595_02055</name>
</gene>
<organism evidence="1 2">
    <name type="scientific">Jiella mangrovi</name>
    <dbReference type="NCBI Taxonomy" id="2821407"/>
    <lineage>
        <taxon>Bacteria</taxon>
        <taxon>Pseudomonadati</taxon>
        <taxon>Pseudomonadota</taxon>
        <taxon>Alphaproteobacteria</taxon>
        <taxon>Hyphomicrobiales</taxon>
        <taxon>Aurantimonadaceae</taxon>
        <taxon>Jiella</taxon>
    </lineage>
</organism>
<comment type="caution">
    <text evidence="1">The sequence shown here is derived from an EMBL/GenBank/DDBJ whole genome shotgun (WGS) entry which is preliminary data.</text>
</comment>
<accession>A0ABS4BC87</accession>
<dbReference type="Proteomes" id="UP000678276">
    <property type="component" value="Unassembled WGS sequence"/>
</dbReference>
<sequence>MFGAVFGLENAEAVPFRSGKIDEPVVGPQDRVLGLAANSPGQCVYLRGGGRTRFIANCPDGYDV</sequence>
<proteinExistence type="predicted"/>
<protein>
    <submittedName>
        <fullName evidence="1">Uncharacterized protein</fullName>
    </submittedName>
</protein>
<evidence type="ECO:0000313" key="2">
    <source>
        <dbReference type="Proteomes" id="UP000678276"/>
    </source>
</evidence>
<dbReference type="RefSeq" id="WP_209592781.1">
    <property type="nucleotide sequence ID" value="NZ_JAGJCF010000001.1"/>
</dbReference>
<dbReference type="EMBL" id="JAGJCF010000001">
    <property type="protein sequence ID" value="MBP0614372.1"/>
    <property type="molecule type" value="Genomic_DNA"/>
</dbReference>
<keyword evidence="2" id="KW-1185">Reference proteome</keyword>